<dbReference type="RefSeq" id="WP_110311393.1">
    <property type="nucleotide sequence ID" value="NZ_QICL01000019.1"/>
</dbReference>
<comment type="caution">
    <text evidence="1">The sequence shown here is derived from an EMBL/GenBank/DDBJ whole genome shotgun (WGS) entry which is preliminary data.</text>
</comment>
<proteinExistence type="predicted"/>
<reference evidence="1 2" key="1">
    <citation type="submission" date="2018-03" db="EMBL/GenBank/DDBJ databases">
        <title>Genomic Encyclopedia of Archaeal and Bacterial Type Strains, Phase II (KMG-II): from individual species to whole genera.</title>
        <authorList>
            <person name="Goeker M."/>
        </authorList>
    </citation>
    <scope>NUCLEOTIDE SEQUENCE [LARGE SCALE GENOMIC DNA]</scope>
    <source>
        <strain evidence="1 2">DSM 100214</strain>
    </source>
</reference>
<organism evidence="1 2">
    <name type="scientific">Dysgonomonas alginatilytica</name>
    <dbReference type="NCBI Taxonomy" id="1605892"/>
    <lineage>
        <taxon>Bacteria</taxon>
        <taxon>Pseudomonadati</taxon>
        <taxon>Bacteroidota</taxon>
        <taxon>Bacteroidia</taxon>
        <taxon>Bacteroidales</taxon>
        <taxon>Dysgonomonadaceae</taxon>
        <taxon>Dysgonomonas</taxon>
    </lineage>
</organism>
<sequence length="118" mass="13768">MEELSILARLLSNDDLLINNATGYNENFEIRSILRLIGRRESLDTNFSFCQIETAVIAFYKQIKSMPKYQLYAEELRCLLEQQMSDNVILLLEALLKRMQTDFFINTDTVGIVIKNLR</sequence>
<evidence type="ECO:0000313" key="2">
    <source>
        <dbReference type="Proteomes" id="UP000247973"/>
    </source>
</evidence>
<accession>A0A2V3PN55</accession>
<dbReference type="AlphaFoldDB" id="A0A2V3PN55"/>
<name>A0A2V3PN55_9BACT</name>
<evidence type="ECO:0000313" key="1">
    <source>
        <dbReference type="EMBL" id="PXV62478.1"/>
    </source>
</evidence>
<protein>
    <submittedName>
        <fullName evidence="1">Uncharacterized protein</fullName>
    </submittedName>
</protein>
<dbReference type="Proteomes" id="UP000247973">
    <property type="component" value="Unassembled WGS sequence"/>
</dbReference>
<gene>
    <name evidence="1" type="ORF">CLV62_11918</name>
</gene>
<dbReference type="EMBL" id="QICL01000019">
    <property type="protein sequence ID" value="PXV62478.1"/>
    <property type="molecule type" value="Genomic_DNA"/>
</dbReference>
<keyword evidence="2" id="KW-1185">Reference proteome</keyword>